<dbReference type="PATRIC" id="fig|1618378.3.peg.777"/>
<sequence>MNWKRWGIVVVLLNLIWLWQQWPDGKLRVVFCDVGQGDASLVVLGSFQALIDTGPSERKLFACLGKEIPFWDRQIDLVFISHPQVDHDGALKELLTRYKIGKVIEKADNNDRYRYKDLYFDILLGGQTSNDEEKVSGSDENEDSMVVSLRYFGFSALFTADIGEKTELALLDTGVLKKTTVLKVPHHGSKFSSSISFLERLSPKLAVISVGAGNSYGHPNGDTLMRLDQVKTKVLRTDLQGNVGVIYDAGKIQVFTER</sequence>
<proteinExistence type="predicted"/>
<dbReference type="InterPro" id="IPR035681">
    <property type="entry name" value="ComA-like_MBL"/>
</dbReference>
<name>A0A0G0Z167_9BACT</name>
<dbReference type="Pfam" id="PF00753">
    <property type="entry name" value="Lactamase_B"/>
    <property type="match status" value="1"/>
</dbReference>
<evidence type="ECO:0000259" key="1">
    <source>
        <dbReference type="Pfam" id="PF00753"/>
    </source>
</evidence>
<dbReference type="PANTHER" id="PTHR30619">
    <property type="entry name" value="DNA INTERNALIZATION/COMPETENCE PROTEIN COMEC/REC2"/>
    <property type="match status" value="1"/>
</dbReference>
<dbReference type="CDD" id="cd07731">
    <property type="entry name" value="ComA-like_MBL-fold"/>
    <property type="match status" value="1"/>
</dbReference>
<dbReference type="InterPro" id="IPR052159">
    <property type="entry name" value="Competence_DNA_uptake"/>
</dbReference>
<feature type="domain" description="Metallo-beta-lactamase" evidence="1">
    <location>
        <begin position="33"/>
        <end position="211"/>
    </location>
</feature>
<organism evidence="2 3">
    <name type="scientific">Candidatus Collierbacteria bacterium GW2011_GWA2_42_17</name>
    <dbReference type="NCBI Taxonomy" id="1618378"/>
    <lineage>
        <taxon>Bacteria</taxon>
        <taxon>Candidatus Collieribacteriota</taxon>
    </lineage>
</organism>
<accession>A0A0G0Z167</accession>
<evidence type="ECO:0000313" key="3">
    <source>
        <dbReference type="Proteomes" id="UP000033854"/>
    </source>
</evidence>
<dbReference type="EMBL" id="LCDA01000010">
    <property type="protein sequence ID" value="KKS42552.1"/>
    <property type="molecule type" value="Genomic_DNA"/>
</dbReference>
<dbReference type="Gene3D" id="3.60.15.10">
    <property type="entry name" value="Ribonuclease Z/Hydroxyacylglutathione hydrolase-like"/>
    <property type="match status" value="2"/>
</dbReference>
<dbReference type="InterPro" id="IPR001279">
    <property type="entry name" value="Metallo-B-lactamas"/>
</dbReference>
<dbReference type="SUPFAM" id="SSF56281">
    <property type="entry name" value="Metallo-hydrolase/oxidoreductase"/>
    <property type="match status" value="1"/>
</dbReference>
<dbReference type="InterPro" id="IPR036866">
    <property type="entry name" value="RibonucZ/Hydroxyglut_hydro"/>
</dbReference>
<dbReference type="Proteomes" id="UP000033854">
    <property type="component" value="Unassembled WGS sequence"/>
</dbReference>
<protein>
    <submittedName>
        <fullName evidence="2">Internalization-related competence protein ComEC/Rec2 protein</fullName>
    </submittedName>
</protein>
<reference evidence="2 3" key="1">
    <citation type="journal article" date="2015" name="Nature">
        <title>rRNA introns, odd ribosomes, and small enigmatic genomes across a large radiation of phyla.</title>
        <authorList>
            <person name="Brown C.T."/>
            <person name="Hug L.A."/>
            <person name="Thomas B.C."/>
            <person name="Sharon I."/>
            <person name="Castelle C.J."/>
            <person name="Singh A."/>
            <person name="Wilkins M.J."/>
            <person name="Williams K.H."/>
            <person name="Banfield J.F."/>
        </authorList>
    </citation>
    <scope>NUCLEOTIDE SEQUENCE [LARGE SCALE GENOMIC DNA]</scope>
</reference>
<dbReference type="PANTHER" id="PTHR30619:SF1">
    <property type="entry name" value="RECOMBINATION PROTEIN 2"/>
    <property type="match status" value="1"/>
</dbReference>
<gene>
    <name evidence="2" type="ORF">UV06_C0010G0012</name>
</gene>
<dbReference type="AlphaFoldDB" id="A0A0G0Z167"/>
<evidence type="ECO:0000313" key="2">
    <source>
        <dbReference type="EMBL" id="KKS42552.1"/>
    </source>
</evidence>
<comment type="caution">
    <text evidence="2">The sequence shown here is derived from an EMBL/GenBank/DDBJ whole genome shotgun (WGS) entry which is preliminary data.</text>
</comment>